<name>A0A074YV18_AURSE</name>
<dbReference type="InterPro" id="IPR050641">
    <property type="entry name" value="RIFMO-like"/>
</dbReference>
<evidence type="ECO:0008006" key="9">
    <source>
        <dbReference type="Google" id="ProtNLM"/>
    </source>
</evidence>
<dbReference type="PRINTS" id="PR00420">
    <property type="entry name" value="RNGMNOXGNASE"/>
</dbReference>
<dbReference type="InterPro" id="IPR036249">
    <property type="entry name" value="Thioredoxin-like_sf"/>
</dbReference>
<dbReference type="Proteomes" id="UP000030641">
    <property type="component" value="Unassembled WGS sequence"/>
</dbReference>
<evidence type="ECO:0000313" key="8">
    <source>
        <dbReference type="Proteomes" id="UP000030641"/>
    </source>
</evidence>
<dbReference type="RefSeq" id="XP_013339185.1">
    <property type="nucleotide sequence ID" value="XM_013483731.1"/>
</dbReference>
<dbReference type="InterPro" id="IPR002938">
    <property type="entry name" value="FAD-bd"/>
</dbReference>
<dbReference type="GeneID" id="25368871"/>
<gene>
    <name evidence="7" type="ORF">AUEXF2481DRAFT_534475</name>
</gene>
<dbReference type="Pfam" id="PF07976">
    <property type="entry name" value="Phe_hydrox_dim"/>
    <property type="match status" value="1"/>
</dbReference>
<protein>
    <recommendedName>
        <fullName evidence="9">FAD-binding domain-containing protein</fullName>
    </recommendedName>
</protein>
<proteinExistence type="inferred from homology"/>
<keyword evidence="3" id="KW-0274">FAD</keyword>
<feature type="domain" description="Phenol hydroxylase-like C-terminal dimerisation" evidence="6">
    <location>
        <begin position="400"/>
        <end position="576"/>
    </location>
</feature>
<dbReference type="SUPFAM" id="SSF54373">
    <property type="entry name" value="FAD-linked reductases, C-terminal domain"/>
    <property type="match status" value="1"/>
</dbReference>
<dbReference type="InterPro" id="IPR012941">
    <property type="entry name" value="Phe_hydrox_C_dim_dom"/>
</dbReference>
<dbReference type="Gene3D" id="3.30.9.10">
    <property type="entry name" value="D-Amino Acid Oxidase, subunit A, domain 2"/>
    <property type="match status" value="1"/>
</dbReference>
<dbReference type="GO" id="GO:0016709">
    <property type="term" value="F:oxidoreductase activity, acting on paired donors, with incorporation or reduction of molecular oxygen, NAD(P)H as one donor, and incorporation of one atom of oxygen"/>
    <property type="evidence" value="ECO:0007669"/>
    <property type="project" value="UniProtKB-ARBA"/>
</dbReference>
<dbReference type="Gene3D" id="3.50.50.60">
    <property type="entry name" value="FAD/NAD(P)-binding domain"/>
    <property type="match status" value="1"/>
</dbReference>
<evidence type="ECO:0000259" key="5">
    <source>
        <dbReference type="Pfam" id="PF01494"/>
    </source>
</evidence>
<keyword evidence="8" id="KW-1185">Reference proteome</keyword>
<evidence type="ECO:0000313" key="7">
    <source>
        <dbReference type="EMBL" id="KEQ90686.1"/>
    </source>
</evidence>
<evidence type="ECO:0000256" key="2">
    <source>
        <dbReference type="ARBA" id="ARBA00022630"/>
    </source>
</evidence>
<dbReference type="SUPFAM" id="SSF52833">
    <property type="entry name" value="Thioredoxin-like"/>
    <property type="match status" value="1"/>
</dbReference>
<dbReference type="CDD" id="cd02979">
    <property type="entry name" value="PHOX_C"/>
    <property type="match status" value="1"/>
</dbReference>
<evidence type="ECO:0000256" key="1">
    <source>
        <dbReference type="ARBA" id="ARBA00007801"/>
    </source>
</evidence>
<dbReference type="InParanoid" id="A0A074YV18"/>
<keyword evidence="2" id="KW-0285">Flavoprotein</keyword>
<dbReference type="OMA" id="VRFCDSK"/>
<dbReference type="GO" id="GO:0071949">
    <property type="term" value="F:FAD binding"/>
    <property type="evidence" value="ECO:0007669"/>
    <property type="project" value="InterPro"/>
</dbReference>
<organism evidence="7 8">
    <name type="scientific">Aureobasidium subglaciale (strain EXF-2481)</name>
    <name type="common">Aureobasidium pullulans var. subglaciale</name>
    <dbReference type="NCBI Taxonomy" id="1043005"/>
    <lineage>
        <taxon>Eukaryota</taxon>
        <taxon>Fungi</taxon>
        <taxon>Dikarya</taxon>
        <taxon>Ascomycota</taxon>
        <taxon>Pezizomycotina</taxon>
        <taxon>Dothideomycetes</taxon>
        <taxon>Dothideomycetidae</taxon>
        <taxon>Dothideales</taxon>
        <taxon>Saccotheciaceae</taxon>
        <taxon>Aureobasidium</taxon>
    </lineage>
</organism>
<dbReference type="STRING" id="1043005.A0A074YV18"/>
<dbReference type="NCBIfam" id="NF006144">
    <property type="entry name" value="PRK08294.1"/>
    <property type="match status" value="1"/>
</dbReference>
<evidence type="ECO:0000256" key="4">
    <source>
        <dbReference type="ARBA" id="ARBA00023002"/>
    </source>
</evidence>
<accession>A0A074YV18</accession>
<dbReference type="Pfam" id="PF01494">
    <property type="entry name" value="FAD_binding_3"/>
    <property type="match status" value="1"/>
</dbReference>
<comment type="similarity">
    <text evidence="1">Belongs to the PheA/TfdB FAD monooxygenase family.</text>
</comment>
<dbReference type="SUPFAM" id="SSF51905">
    <property type="entry name" value="FAD/NAD(P)-binding domain"/>
    <property type="match status" value="1"/>
</dbReference>
<dbReference type="OrthoDB" id="1716816at2759"/>
<dbReference type="PANTHER" id="PTHR43004:SF10">
    <property type="entry name" value="2-MONOOXYGENASE, PUTATIVE (AFU_ORTHOLOGUE AFUA_6G11480)-RELATED"/>
    <property type="match status" value="1"/>
</dbReference>
<dbReference type="Gene3D" id="3.40.30.20">
    <property type="match status" value="1"/>
</dbReference>
<dbReference type="InterPro" id="IPR036188">
    <property type="entry name" value="FAD/NAD-bd_sf"/>
</dbReference>
<dbReference type="PANTHER" id="PTHR43004">
    <property type="entry name" value="TRK SYSTEM POTASSIUM UPTAKE PROTEIN"/>
    <property type="match status" value="1"/>
</dbReference>
<dbReference type="InterPro" id="IPR038220">
    <property type="entry name" value="PHOX_C_sf"/>
</dbReference>
<dbReference type="EMBL" id="KL584787">
    <property type="protein sequence ID" value="KEQ90686.1"/>
    <property type="molecule type" value="Genomic_DNA"/>
</dbReference>
<keyword evidence="4" id="KW-0560">Oxidoreductase</keyword>
<reference evidence="7 8" key="1">
    <citation type="journal article" date="2014" name="BMC Genomics">
        <title>Genome sequencing of four Aureobasidium pullulans varieties: biotechnological potential, stress tolerance, and description of new species.</title>
        <authorList>
            <person name="Gostin Ar C."/>
            <person name="Ohm R.A."/>
            <person name="Kogej T."/>
            <person name="Sonjak S."/>
            <person name="Turk M."/>
            <person name="Zajc J."/>
            <person name="Zalar P."/>
            <person name="Grube M."/>
            <person name="Sun H."/>
            <person name="Han J."/>
            <person name="Sharma A."/>
            <person name="Chiniquy J."/>
            <person name="Ngan C.Y."/>
            <person name="Lipzen A."/>
            <person name="Barry K."/>
            <person name="Grigoriev I.V."/>
            <person name="Gunde-Cimerman N."/>
        </authorList>
    </citation>
    <scope>NUCLEOTIDE SEQUENCE [LARGE SCALE GENOMIC DNA]</scope>
    <source>
        <strain evidence="7 8">EXF-2481</strain>
    </source>
</reference>
<evidence type="ECO:0000256" key="3">
    <source>
        <dbReference type="ARBA" id="ARBA00022827"/>
    </source>
</evidence>
<feature type="domain" description="FAD-binding" evidence="5">
    <location>
        <begin position="5"/>
        <end position="354"/>
    </location>
</feature>
<sequence>MNTIETDVIICGSGSAGLCTAIWLAQSHIPFRILESRPGRLEIGQADGVAVRTVEIFESLGISEELLREAYHVTELTFWSVGKDGKLQRTGRAEDTPNGLSHLPHVILNQARVNGLLLEKMFSYDLEQEIDYGHEVTAVVINREGERPVEVHAEHNGQKKIFRAKYAVGCDGAHSSVRRSLGYKMVGDSSNAVWGVMDIFPRTNFPDIRKKATIHTDAGSIVIIPREGGYMVRFYVQMPAGTDAKGMSLGDLQGRAQGIFKGYEMEFPHTYWWSAYSIGQRLANEFSAEDRVFLAGDACHTHSPKAGQGMNVSLQDGYNIGWKLVQVLRGQIKPKVIQIYVSERRKVAADLIDFDKSLNALYATSKTASSTHDEAENAKKFQEHFLRSAKYMAGLMTSHEDSILVDIRNSDQDSVVNITPGMRFPSVQVVRLSDATAIQLGKVLQSDGCWRILVFVGDIQTQGGKERLQHAASYLASEQSPLTRYATSNSGSTSFIELILVVADHRADIEMHHDIPSLFYPPTGPYGLDDINKIFVDDESYNHGHGHAYDALGIDKSIGSVVVIRPDQCISLYPPLTFMSVKVTNMFN</sequence>
<evidence type="ECO:0000259" key="6">
    <source>
        <dbReference type="Pfam" id="PF07976"/>
    </source>
</evidence>
<dbReference type="AlphaFoldDB" id="A0A074YV18"/>
<dbReference type="HOGENOM" id="CLU_009665_9_2_1"/>